<dbReference type="GO" id="GO:0003676">
    <property type="term" value="F:nucleic acid binding"/>
    <property type="evidence" value="ECO:0007669"/>
    <property type="project" value="InterPro"/>
</dbReference>
<dbReference type="EMBL" id="BSDR01000001">
    <property type="protein sequence ID" value="GLI34539.1"/>
    <property type="molecule type" value="Genomic_DNA"/>
</dbReference>
<dbReference type="CDD" id="cd04492">
    <property type="entry name" value="YhaM_OBF_like"/>
    <property type="match status" value="1"/>
</dbReference>
<dbReference type="InterPro" id="IPR006675">
    <property type="entry name" value="HDIG_dom"/>
</dbReference>
<dbReference type="InterPro" id="IPR006483">
    <property type="entry name" value="CRISPR-assoc_Cas3_HD"/>
</dbReference>
<proteinExistence type="predicted"/>
<dbReference type="NCBIfam" id="TIGR00277">
    <property type="entry name" value="HDIG"/>
    <property type="match status" value="1"/>
</dbReference>
<dbReference type="NCBIfam" id="TIGR01596">
    <property type="entry name" value="cas3_HD"/>
    <property type="match status" value="1"/>
</dbReference>
<evidence type="ECO:0000313" key="5">
    <source>
        <dbReference type="Proteomes" id="UP001144372"/>
    </source>
</evidence>
<dbReference type="AlphaFoldDB" id="A0A9W6D440"/>
<dbReference type="GO" id="GO:0031125">
    <property type="term" value="P:rRNA 3'-end processing"/>
    <property type="evidence" value="ECO:0007669"/>
    <property type="project" value="TreeGrafter"/>
</dbReference>
<dbReference type="CDD" id="cd00077">
    <property type="entry name" value="HDc"/>
    <property type="match status" value="1"/>
</dbReference>
<comment type="caution">
    <text evidence="4">The sequence shown here is derived from an EMBL/GenBank/DDBJ whole genome shotgun (WGS) entry which is preliminary data.</text>
</comment>
<dbReference type="Pfam" id="PF01966">
    <property type="entry name" value="HD"/>
    <property type="match status" value="1"/>
</dbReference>
<protein>
    <submittedName>
        <fullName evidence="4">HD family phosphohydrolase</fullName>
    </submittedName>
</protein>
<dbReference type="SMART" id="SM00471">
    <property type="entry name" value="HDc"/>
    <property type="match status" value="1"/>
</dbReference>
<sequence length="348" mass="39301">MAKIFIADIQPSQEVATSFVLTDKQIRTARNGTNFLTLKLVDRTGEITGRVWEKADEVARTISTGSAVFVNGRSETFRDELQLQVQQIFPIPATEVDPADFLPVCPVDPEILLEKLKKIVGKIKRRSLVQLMRQILRDRELMERFKLAPAAKSMHHAYLGGLLEHTAAVAELASRISEHYPGLDRDLLIVGAILHDIGKIEEFVYDLSIDYSHSGRLLGHMILGVQILEEKLSTLKNFPGEEALLLKHLILSHHGDAQFGAVKLPMTREAFVLHFADDLDAKMNTLTRIMEDCKNGDETWTAYQPLFDRFFFRGLPSNEGETPMSCPESEEEKGVQLSIWPQERRNPS</sequence>
<dbReference type="Gene3D" id="2.40.50.140">
    <property type="entry name" value="Nucleic acid-binding proteins"/>
    <property type="match status" value="1"/>
</dbReference>
<evidence type="ECO:0000259" key="3">
    <source>
        <dbReference type="PROSITE" id="PS51831"/>
    </source>
</evidence>
<dbReference type="InterPro" id="IPR050798">
    <property type="entry name" value="YhaM_exoribonuc/phosphodiest"/>
</dbReference>
<dbReference type="Gene3D" id="1.10.3210.10">
    <property type="entry name" value="Hypothetical protein af1432"/>
    <property type="match status" value="1"/>
</dbReference>
<evidence type="ECO:0000313" key="4">
    <source>
        <dbReference type="EMBL" id="GLI34539.1"/>
    </source>
</evidence>
<organism evidence="4 5">
    <name type="scientific">Desulforhabdus amnigena</name>
    <dbReference type="NCBI Taxonomy" id="40218"/>
    <lineage>
        <taxon>Bacteria</taxon>
        <taxon>Pseudomonadati</taxon>
        <taxon>Thermodesulfobacteriota</taxon>
        <taxon>Syntrophobacteria</taxon>
        <taxon>Syntrophobacterales</taxon>
        <taxon>Syntrophobacteraceae</taxon>
        <taxon>Desulforhabdus</taxon>
    </lineage>
</organism>
<name>A0A9W6D440_9BACT</name>
<keyword evidence="5" id="KW-1185">Reference proteome</keyword>
<dbReference type="PROSITE" id="PS51831">
    <property type="entry name" value="HD"/>
    <property type="match status" value="1"/>
</dbReference>
<evidence type="ECO:0000256" key="2">
    <source>
        <dbReference type="SAM" id="MobiDB-lite"/>
    </source>
</evidence>
<dbReference type="GO" id="GO:0016787">
    <property type="term" value="F:hydrolase activity"/>
    <property type="evidence" value="ECO:0007669"/>
    <property type="project" value="UniProtKB-KW"/>
</dbReference>
<dbReference type="InterPro" id="IPR012340">
    <property type="entry name" value="NA-bd_OB-fold"/>
</dbReference>
<feature type="domain" description="HD" evidence="3">
    <location>
        <begin position="162"/>
        <end position="282"/>
    </location>
</feature>
<keyword evidence="1" id="KW-0378">Hydrolase</keyword>
<dbReference type="InterPro" id="IPR003607">
    <property type="entry name" value="HD/PDEase_dom"/>
</dbReference>
<dbReference type="PANTHER" id="PTHR37294">
    <property type="entry name" value="3'-5' EXORIBONUCLEASE YHAM"/>
    <property type="match status" value="1"/>
</dbReference>
<dbReference type="SUPFAM" id="SSF109604">
    <property type="entry name" value="HD-domain/PDEase-like"/>
    <property type="match status" value="1"/>
</dbReference>
<dbReference type="RefSeq" id="WP_281793840.1">
    <property type="nucleotide sequence ID" value="NZ_BSDR01000001.1"/>
</dbReference>
<reference evidence="4" key="1">
    <citation type="submission" date="2022-12" db="EMBL/GenBank/DDBJ databases">
        <title>Reference genome sequencing for broad-spectrum identification of bacterial and archaeal isolates by mass spectrometry.</title>
        <authorList>
            <person name="Sekiguchi Y."/>
            <person name="Tourlousse D.M."/>
        </authorList>
    </citation>
    <scope>NUCLEOTIDE SEQUENCE</scope>
    <source>
        <strain evidence="4">ASRB1</strain>
    </source>
</reference>
<dbReference type="Pfam" id="PF01336">
    <property type="entry name" value="tRNA_anti-codon"/>
    <property type="match status" value="1"/>
</dbReference>
<dbReference type="InterPro" id="IPR004365">
    <property type="entry name" value="NA-bd_OB_tRNA"/>
</dbReference>
<gene>
    <name evidence="4" type="primary">yhaM</name>
    <name evidence="4" type="ORF">DAMNIGENAA_19720</name>
</gene>
<dbReference type="Proteomes" id="UP001144372">
    <property type="component" value="Unassembled WGS sequence"/>
</dbReference>
<accession>A0A9W6D440</accession>
<evidence type="ECO:0000256" key="1">
    <source>
        <dbReference type="ARBA" id="ARBA00022801"/>
    </source>
</evidence>
<dbReference type="InterPro" id="IPR006674">
    <property type="entry name" value="HD_domain"/>
</dbReference>
<feature type="region of interest" description="Disordered" evidence="2">
    <location>
        <begin position="319"/>
        <end position="348"/>
    </location>
</feature>
<dbReference type="PANTHER" id="PTHR37294:SF1">
    <property type="entry name" value="3'-5' EXORIBONUCLEASE YHAM"/>
    <property type="match status" value="1"/>
</dbReference>